<evidence type="ECO:0000259" key="1">
    <source>
        <dbReference type="PROSITE" id="PS50181"/>
    </source>
</evidence>
<dbReference type="SMART" id="SM00256">
    <property type="entry name" value="FBOX"/>
    <property type="match status" value="1"/>
</dbReference>
<dbReference type="PROSITE" id="PS50181">
    <property type="entry name" value="FBOX"/>
    <property type="match status" value="1"/>
</dbReference>
<dbReference type="PANTHER" id="PTHR35546:SF25">
    <property type="entry name" value="F-BOX DOMAIN-CONTAINING PROTEIN"/>
    <property type="match status" value="1"/>
</dbReference>
<evidence type="ECO:0000313" key="2">
    <source>
        <dbReference type="EMBL" id="KAH7537828.1"/>
    </source>
</evidence>
<dbReference type="Pfam" id="PF08268">
    <property type="entry name" value="FBA_3"/>
    <property type="match status" value="1"/>
</dbReference>
<organism evidence="2 3">
    <name type="scientific">Ziziphus jujuba var. spinosa</name>
    <dbReference type="NCBI Taxonomy" id="714518"/>
    <lineage>
        <taxon>Eukaryota</taxon>
        <taxon>Viridiplantae</taxon>
        <taxon>Streptophyta</taxon>
        <taxon>Embryophyta</taxon>
        <taxon>Tracheophyta</taxon>
        <taxon>Spermatophyta</taxon>
        <taxon>Magnoliopsida</taxon>
        <taxon>eudicotyledons</taxon>
        <taxon>Gunneridae</taxon>
        <taxon>Pentapetalae</taxon>
        <taxon>rosids</taxon>
        <taxon>fabids</taxon>
        <taxon>Rosales</taxon>
        <taxon>Rhamnaceae</taxon>
        <taxon>Paliureae</taxon>
        <taxon>Ziziphus</taxon>
    </lineage>
</organism>
<dbReference type="EMBL" id="JAEACU010000003">
    <property type="protein sequence ID" value="KAH7537828.1"/>
    <property type="molecule type" value="Genomic_DNA"/>
</dbReference>
<dbReference type="Pfam" id="PF00646">
    <property type="entry name" value="F-box"/>
    <property type="match status" value="1"/>
</dbReference>
<dbReference type="InterPro" id="IPR013187">
    <property type="entry name" value="F-box-assoc_dom_typ3"/>
</dbReference>
<dbReference type="PANTHER" id="PTHR35546">
    <property type="entry name" value="F-BOX PROTEIN INTERACTION DOMAIN PROTEIN-RELATED"/>
    <property type="match status" value="1"/>
</dbReference>
<evidence type="ECO:0000313" key="3">
    <source>
        <dbReference type="Proteomes" id="UP000813462"/>
    </source>
</evidence>
<dbReference type="AlphaFoldDB" id="A0A978VQK3"/>
<dbReference type="Proteomes" id="UP000813462">
    <property type="component" value="Unassembled WGS sequence"/>
</dbReference>
<name>A0A978VQK3_ZIZJJ</name>
<dbReference type="Gene3D" id="1.20.1280.50">
    <property type="match status" value="1"/>
</dbReference>
<dbReference type="InterPro" id="IPR001810">
    <property type="entry name" value="F-box_dom"/>
</dbReference>
<sequence>MDSQKSSLLVKRNKKKKKTGSTTDTLLVSHSFNDLPEDIVIDILCRLPNKQLLRLASVSKPWFRLITASCFPKTVMLSELPYLGLLFRVETVMHHARVTFCNTDSMRVHCFGSAQLPNSCSKTLPFNVSAKSFVDCCNGLLLFCHRNRSEQASDRLYQYYVLNSFTKQLVTVPKPGKTALNIYAALAYDPSESSYYKIIRFQGLRCLNIYYSNTKIWKTLKFQLENDVIKAKWVEQSIYYKGAIYRMSMSGHLIRFVVDEELSLSEQAQAIDLPEVAKVSSRGCVGLNNNTIHFAVYHKPDLWIWVLENNYCQNRNAYFFQWKLKCRFSCTRIPVLENKYCIVPLAFHPTLNFFYVGTSSQWGSSLFCLKPSNEGRPREYHRVISYVHGHLNWNGVFAYPFLQCSLPFATGLAIDQPEGVYI</sequence>
<accession>A0A978VQK3</accession>
<reference evidence="2" key="1">
    <citation type="journal article" date="2021" name="Front. Plant Sci.">
        <title>Chromosome-Scale Genome Assembly for Chinese Sour Jujube and Insights Into Its Genome Evolution and Domestication Signature.</title>
        <authorList>
            <person name="Shen L.-Y."/>
            <person name="Luo H."/>
            <person name="Wang X.-L."/>
            <person name="Wang X.-M."/>
            <person name="Qiu X.-J."/>
            <person name="Liu H."/>
            <person name="Zhou S.-S."/>
            <person name="Jia K.-H."/>
            <person name="Nie S."/>
            <person name="Bao Y.-T."/>
            <person name="Zhang R.-G."/>
            <person name="Yun Q.-Z."/>
            <person name="Chai Y.-H."/>
            <person name="Lu J.-Y."/>
            <person name="Li Y."/>
            <person name="Zhao S.-W."/>
            <person name="Mao J.-F."/>
            <person name="Jia S.-G."/>
            <person name="Mao Y.-M."/>
        </authorList>
    </citation>
    <scope>NUCLEOTIDE SEQUENCE</scope>
    <source>
        <strain evidence="2">AT0</strain>
        <tissue evidence="2">Leaf</tissue>
    </source>
</reference>
<comment type="caution">
    <text evidence="2">The sequence shown here is derived from an EMBL/GenBank/DDBJ whole genome shotgun (WGS) entry which is preliminary data.</text>
</comment>
<gene>
    <name evidence="2" type="ORF">FEM48_Zijuj03G0134600</name>
</gene>
<proteinExistence type="predicted"/>
<dbReference type="InterPro" id="IPR036047">
    <property type="entry name" value="F-box-like_dom_sf"/>
</dbReference>
<dbReference type="InterPro" id="IPR055290">
    <property type="entry name" value="At3g26010-like"/>
</dbReference>
<dbReference type="SUPFAM" id="SSF81383">
    <property type="entry name" value="F-box domain"/>
    <property type="match status" value="1"/>
</dbReference>
<protein>
    <recommendedName>
        <fullName evidence="1">F-box domain-containing protein</fullName>
    </recommendedName>
</protein>
<feature type="domain" description="F-box" evidence="1">
    <location>
        <begin position="29"/>
        <end position="80"/>
    </location>
</feature>